<dbReference type="InterPro" id="IPR050330">
    <property type="entry name" value="Bact_OuterMem_StrucFunc"/>
</dbReference>
<keyword evidence="7" id="KW-1185">Reference proteome</keyword>
<evidence type="ECO:0000256" key="1">
    <source>
        <dbReference type="ARBA" id="ARBA00004442"/>
    </source>
</evidence>
<evidence type="ECO:0000313" key="7">
    <source>
        <dbReference type="Proteomes" id="UP000002743"/>
    </source>
</evidence>
<evidence type="ECO:0000256" key="2">
    <source>
        <dbReference type="ARBA" id="ARBA00023136"/>
    </source>
</evidence>
<dbReference type="STRING" id="582744.Msip34_0394"/>
<protein>
    <submittedName>
        <fullName evidence="6">OmpA/MotB domain protein</fullName>
    </submittedName>
</protein>
<accession>C6X922</accession>
<dbReference type="GO" id="GO:0009279">
    <property type="term" value="C:cell outer membrane"/>
    <property type="evidence" value="ECO:0007669"/>
    <property type="project" value="UniProtKB-SubCell"/>
</dbReference>
<dbReference type="PROSITE" id="PS51123">
    <property type="entry name" value="OMPA_2"/>
    <property type="match status" value="1"/>
</dbReference>
<evidence type="ECO:0000313" key="6">
    <source>
        <dbReference type="EMBL" id="ACT49642.1"/>
    </source>
</evidence>
<dbReference type="RefSeq" id="WP_015829316.1">
    <property type="nucleotide sequence ID" value="NC_012969.1"/>
</dbReference>
<dbReference type="OrthoDB" id="9815217at2"/>
<dbReference type="PRINTS" id="PR01023">
    <property type="entry name" value="NAFLGMOTY"/>
</dbReference>
<dbReference type="EMBL" id="CP001674">
    <property type="protein sequence ID" value="ACT49642.1"/>
    <property type="molecule type" value="Genomic_DNA"/>
</dbReference>
<name>C6X922_METGS</name>
<dbReference type="Pfam" id="PF00691">
    <property type="entry name" value="OmpA"/>
    <property type="match status" value="1"/>
</dbReference>
<reference evidence="7" key="1">
    <citation type="submission" date="2009-07" db="EMBL/GenBank/DDBJ databases">
        <title>Complete sequence of chromosome of Methylovorus sp. SIP3-4.</title>
        <authorList>
            <person name="Lucas S."/>
            <person name="Copeland A."/>
            <person name="Lapidus A."/>
            <person name="Glavina del Rio T."/>
            <person name="Tice H."/>
            <person name="Bruce D."/>
            <person name="Goodwin L."/>
            <person name="Pitluck S."/>
            <person name="Clum A."/>
            <person name="Larimer F."/>
            <person name="Land M."/>
            <person name="Hauser L."/>
            <person name="Kyrpides N."/>
            <person name="Mikhailova N."/>
            <person name="Kayluzhnaya M."/>
            <person name="Chistoserdova L."/>
        </authorList>
    </citation>
    <scope>NUCLEOTIDE SEQUENCE [LARGE SCALE GENOMIC DNA]</scope>
    <source>
        <strain evidence="7">SIP3-4</strain>
    </source>
</reference>
<dbReference type="PANTHER" id="PTHR30329:SF17">
    <property type="entry name" value="LIPOPROTEIN YFIB-RELATED"/>
    <property type="match status" value="1"/>
</dbReference>
<dbReference type="PRINTS" id="PR01021">
    <property type="entry name" value="OMPADOMAIN"/>
</dbReference>
<feature type="chain" id="PRO_5002973620" evidence="4">
    <location>
        <begin position="25"/>
        <end position="170"/>
    </location>
</feature>
<dbReference type="AlphaFoldDB" id="C6X922"/>
<dbReference type="PROSITE" id="PS51257">
    <property type="entry name" value="PROKAR_LIPOPROTEIN"/>
    <property type="match status" value="1"/>
</dbReference>
<comment type="subcellular location">
    <subcellularLocation>
        <location evidence="1">Cell outer membrane</location>
    </subcellularLocation>
</comment>
<dbReference type="Proteomes" id="UP000002743">
    <property type="component" value="Chromosome"/>
</dbReference>
<evidence type="ECO:0000256" key="3">
    <source>
        <dbReference type="PROSITE-ProRule" id="PRU00473"/>
    </source>
</evidence>
<keyword evidence="2 3" id="KW-0472">Membrane</keyword>
<proteinExistence type="predicted"/>
<gene>
    <name evidence="6" type="ordered locus">Msip34_0394</name>
</gene>
<dbReference type="InterPro" id="IPR036737">
    <property type="entry name" value="OmpA-like_sf"/>
</dbReference>
<feature type="domain" description="OmpA-like" evidence="5">
    <location>
        <begin position="54"/>
        <end position="170"/>
    </location>
</feature>
<reference evidence="6 7" key="2">
    <citation type="journal article" date="2011" name="J. Bacteriol.">
        <title>Genomes of three methylotrophs from a single niche uncover genetic and metabolic divergence of Methylophilaceae.</title>
        <authorList>
            <person name="Lapidus A."/>
            <person name="Clum A."/>
            <person name="Labutti K."/>
            <person name="Kaluzhnaya M.G."/>
            <person name="Lim S."/>
            <person name="Beck D.A."/>
            <person name="Glavina Del Rio T."/>
            <person name="Nolan M."/>
            <person name="Mavromatis K."/>
            <person name="Huntemann M."/>
            <person name="Lucas S."/>
            <person name="Lidstrom M.E."/>
            <person name="Ivanova N."/>
            <person name="Chistoserdova L."/>
        </authorList>
    </citation>
    <scope>NUCLEOTIDE SEQUENCE [LARGE SCALE GENOMIC DNA]</scope>
    <source>
        <strain evidence="6 7">SIP3-4</strain>
    </source>
</reference>
<evidence type="ECO:0000256" key="4">
    <source>
        <dbReference type="SAM" id="SignalP"/>
    </source>
</evidence>
<keyword evidence="4" id="KW-0732">Signal</keyword>
<dbReference type="Gene3D" id="3.30.1330.60">
    <property type="entry name" value="OmpA-like domain"/>
    <property type="match status" value="1"/>
</dbReference>
<sequence precursor="true">MYSLFRSTVCYALLAFTLSLTLSACKSTPAAPAQETLRQKQIRTLKEQGFVHTDDGWALSFADKLLFDTNQAVLNDRSRGAVQKVSKALQSVGLDKMRIEGHADATGRESYNVELSEQRAWAVADAFIQSGMPKSGIIVRGMGSQSPVASNATVAGRAENRRVSIIVVTD</sequence>
<dbReference type="InterPro" id="IPR006664">
    <property type="entry name" value="OMP_bac"/>
</dbReference>
<dbReference type="SUPFAM" id="SSF103088">
    <property type="entry name" value="OmpA-like"/>
    <property type="match status" value="1"/>
</dbReference>
<dbReference type="CDD" id="cd07185">
    <property type="entry name" value="OmpA_C-like"/>
    <property type="match status" value="1"/>
</dbReference>
<evidence type="ECO:0000259" key="5">
    <source>
        <dbReference type="PROSITE" id="PS51123"/>
    </source>
</evidence>
<organism evidence="6 7">
    <name type="scientific">Methylovorus glucosotrophus (strain SIP3-4)</name>
    <dbReference type="NCBI Taxonomy" id="582744"/>
    <lineage>
        <taxon>Bacteria</taxon>
        <taxon>Pseudomonadati</taxon>
        <taxon>Pseudomonadota</taxon>
        <taxon>Betaproteobacteria</taxon>
        <taxon>Nitrosomonadales</taxon>
        <taxon>Methylophilaceae</taxon>
        <taxon>Methylovorus</taxon>
    </lineage>
</organism>
<dbReference type="eggNOG" id="COG2885">
    <property type="taxonomic scope" value="Bacteria"/>
</dbReference>
<dbReference type="HOGENOM" id="CLU_016890_12_3_4"/>
<dbReference type="InterPro" id="IPR006665">
    <property type="entry name" value="OmpA-like"/>
</dbReference>
<feature type="signal peptide" evidence="4">
    <location>
        <begin position="1"/>
        <end position="24"/>
    </location>
</feature>
<dbReference type="KEGG" id="mei:Msip34_0394"/>
<dbReference type="PANTHER" id="PTHR30329">
    <property type="entry name" value="STATOR ELEMENT OF FLAGELLAR MOTOR COMPLEX"/>
    <property type="match status" value="1"/>
</dbReference>